<dbReference type="PANTHER" id="PTHR43289">
    <property type="entry name" value="MITOGEN-ACTIVATED PROTEIN KINASE KINASE KINASE 20-RELATED"/>
    <property type="match status" value="1"/>
</dbReference>
<dbReference type="PROSITE" id="PS00107">
    <property type="entry name" value="PROTEIN_KINASE_ATP"/>
    <property type="match status" value="1"/>
</dbReference>
<dbReference type="EMBL" id="JGZP01000026">
    <property type="protein sequence ID" value="KFI93775.1"/>
    <property type="molecule type" value="Genomic_DNA"/>
</dbReference>
<dbReference type="PROSITE" id="PS00108">
    <property type="entry name" value="PROTEIN_KINASE_ST"/>
    <property type="match status" value="1"/>
</dbReference>
<keyword evidence="12" id="KW-1185">Reference proteome</keyword>
<feature type="compositionally biased region" description="Polar residues" evidence="8">
    <location>
        <begin position="343"/>
        <end position="355"/>
    </location>
</feature>
<dbReference type="InterPro" id="IPR000719">
    <property type="entry name" value="Prot_kinase_dom"/>
</dbReference>
<evidence type="ECO:0000313" key="12">
    <source>
        <dbReference type="Proteomes" id="UP000029004"/>
    </source>
</evidence>
<protein>
    <recommendedName>
        <fullName evidence="1">non-specific serine/threonine protein kinase</fullName>
        <ecNumber evidence="1">2.7.11.1</ecNumber>
    </recommendedName>
</protein>
<evidence type="ECO:0000256" key="8">
    <source>
        <dbReference type="SAM" id="MobiDB-lite"/>
    </source>
</evidence>
<keyword evidence="3 11" id="KW-0808">Transferase</keyword>
<evidence type="ECO:0000256" key="4">
    <source>
        <dbReference type="ARBA" id="ARBA00022741"/>
    </source>
</evidence>
<dbReference type="Gene3D" id="3.30.200.20">
    <property type="entry name" value="Phosphorylase Kinase, domain 1"/>
    <property type="match status" value="1"/>
</dbReference>
<dbReference type="RefSeq" id="WP_034530182.1">
    <property type="nucleotide sequence ID" value="NZ_JGZP01000026.1"/>
</dbReference>
<accession>A0A087DE25</accession>
<dbReference type="InterPro" id="IPR011009">
    <property type="entry name" value="Kinase-like_dom_sf"/>
</dbReference>
<dbReference type="OrthoDB" id="9762169at2"/>
<dbReference type="EC" id="2.7.11.1" evidence="1"/>
<dbReference type="InterPro" id="IPR008271">
    <property type="entry name" value="Ser/Thr_kinase_AS"/>
</dbReference>
<dbReference type="SMART" id="SM00220">
    <property type="entry name" value="S_TKc"/>
    <property type="match status" value="1"/>
</dbReference>
<reference evidence="11 12" key="1">
    <citation type="submission" date="2014-03" db="EMBL/GenBank/DDBJ databases">
        <title>Genomics of Bifidobacteria.</title>
        <authorList>
            <person name="Ventura M."/>
            <person name="Milani C."/>
            <person name="Lugli G.A."/>
        </authorList>
    </citation>
    <scope>NUCLEOTIDE SEQUENCE [LARGE SCALE GENOMIC DNA]</scope>
    <source>
        <strain evidence="11 12">DSM 23968</strain>
    </source>
</reference>
<keyword evidence="5 11" id="KW-0418">Kinase</keyword>
<keyword evidence="9" id="KW-0812">Transmembrane</keyword>
<dbReference type="Proteomes" id="UP000029004">
    <property type="component" value="Unassembled WGS sequence"/>
</dbReference>
<name>A0A087DE25_9BIFI</name>
<keyword evidence="9" id="KW-0472">Membrane</keyword>
<evidence type="ECO:0000313" key="11">
    <source>
        <dbReference type="EMBL" id="KFI93775.1"/>
    </source>
</evidence>
<dbReference type="CDD" id="cd14014">
    <property type="entry name" value="STKc_PknB_like"/>
    <property type="match status" value="1"/>
</dbReference>
<feature type="region of interest" description="Disordered" evidence="8">
    <location>
        <begin position="343"/>
        <end position="380"/>
    </location>
</feature>
<keyword evidence="4 7" id="KW-0547">Nucleotide-binding</keyword>
<keyword evidence="2" id="KW-0723">Serine/threonine-protein kinase</keyword>
<evidence type="ECO:0000256" key="3">
    <source>
        <dbReference type="ARBA" id="ARBA00022679"/>
    </source>
</evidence>
<sequence>MPVSIMTPPRLPGYTFVQTLGSGSTASVYLYQQRTPNRVVAVKVSKESLDPRAAAQFTQEANTMAQLSSHPYIMQIYGAGVTSAGQGYIVFEYAPNGTYKEITQRRPLTCDEMLDLGIKLSSALFTAHRAGVIHHDIKTSNVLVNAQGLPILADFGISTNIYDKTFTGYSLPWAPPEVLNGHPGAEAADIYSLAATLYATLTGRSPFESGYRPRTPGQLKELILTKPLPPINRPDVPQDVERVLRKAMAKDPDDRYYSALQFARELQRVQQEHFGHMTAVVTEGQPPYPTQRRMATQNAMPGAAGARGRGWVKPVAIGAGIVAAIAAVALVFAFVVAPRLDSGSTGDRTSIGDTATRQDRSGVDSAPGDADGGDVPSPTNLYGEYNDDGTVTFTWDNPDPKKGDTYAWQPAEGSDSGTGSAASIVKERTVTVDAAQGATQTCIEVSIVRADRQMSAQPTTACAVKR</sequence>
<organism evidence="11 12">
    <name type="scientific">Bifidobacterium stellenboschense</name>
    <dbReference type="NCBI Taxonomy" id="762211"/>
    <lineage>
        <taxon>Bacteria</taxon>
        <taxon>Bacillati</taxon>
        <taxon>Actinomycetota</taxon>
        <taxon>Actinomycetes</taxon>
        <taxon>Bifidobacteriales</taxon>
        <taxon>Bifidobacteriaceae</taxon>
        <taxon>Bifidobacterium</taxon>
    </lineage>
</organism>
<dbReference type="AlphaFoldDB" id="A0A087DE25"/>
<evidence type="ECO:0000256" key="2">
    <source>
        <dbReference type="ARBA" id="ARBA00022527"/>
    </source>
</evidence>
<dbReference type="STRING" id="762211.BSTEL_2052"/>
<evidence type="ECO:0000256" key="9">
    <source>
        <dbReference type="SAM" id="Phobius"/>
    </source>
</evidence>
<dbReference type="Gene3D" id="1.10.510.10">
    <property type="entry name" value="Transferase(Phosphotransferase) domain 1"/>
    <property type="match status" value="1"/>
</dbReference>
<keyword evidence="9" id="KW-1133">Transmembrane helix</keyword>
<keyword evidence="6 7" id="KW-0067">ATP-binding</keyword>
<proteinExistence type="predicted"/>
<feature type="domain" description="Protein kinase" evidence="10">
    <location>
        <begin position="14"/>
        <end position="274"/>
    </location>
</feature>
<dbReference type="PANTHER" id="PTHR43289:SF6">
    <property type="entry name" value="SERINE_THREONINE-PROTEIN KINASE NEKL-3"/>
    <property type="match status" value="1"/>
</dbReference>
<comment type="caution">
    <text evidence="11">The sequence shown here is derived from an EMBL/GenBank/DDBJ whole genome shotgun (WGS) entry which is preliminary data.</text>
</comment>
<dbReference type="Pfam" id="PF00069">
    <property type="entry name" value="Pkinase"/>
    <property type="match status" value="1"/>
</dbReference>
<evidence type="ECO:0000256" key="7">
    <source>
        <dbReference type="PROSITE-ProRule" id="PRU10141"/>
    </source>
</evidence>
<dbReference type="eggNOG" id="COG0515">
    <property type="taxonomic scope" value="Bacteria"/>
</dbReference>
<dbReference type="GO" id="GO:0005524">
    <property type="term" value="F:ATP binding"/>
    <property type="evidence" value="ECO:0007669"/>
    <property type="project" value="UniProtKB-UniRule"/>
</dbReference>
<evidence type="ECO:0000256" key="1">
    <source>
        <dbReference type="ARBA" id="ARBA00012513"/>
    </source>
</evidence>
<gene>
    <name evidence="11" type="ORF">BSTEL_2052</name>
</gene>
<evidence type="ECO:0000256" key="5">
    <source>
        <dbReference type="ARBA" id="ARBA00022777"/>
    </source>
</evidence>
<evidence type="ECO:0000259" key="10">
    <source>
        <dbReference type="PROSITE" id="PS50011"/>
    </source>
</evidence>
<feature type="binding site" evidence="7">
    <location>
        <position position="43"/>
    </location>
    <ligand>
        <name>ATP</name>
        <dbReference type="ChEBI" id="CHEBI:30616"/>
    </ligand>
</feature>
<dbReference type="SUPFAM" id="SSF56112">
    <property type="entry name" value="Protein kinase-like (PK-like)"/>
    <property type="match status" value="1"/>
</dbReference>
<dbReference type="GO" id="GO:0004674">
    <property type="term" value="F:protein serine/threonine kinase activity"/>
    <property type="evidence" value="ECO:0007669"/>
    <property type="project" value="UniProtKB-KW"/>
</dbReference>
<evidence type="ECO:0000256" key="6">
    <source>
        <dbReference type="ARBA" id="ARBA00022840"/>
    </source>
</evidence>
<dbReference type="PROSITE" id="PS50011">
    <property type="entry name" value="PROTEIN_KINASE_DOM"/>
    <property type="match status" value="1"/>
</dbReference>
<dbReference type="InterPro" id="IPR017441">
    <property type="entry name" value="Protein_kinase_ATP_BS"/>
</dbReference>
<feature type="transmembrane region" description="Helical" evidence="9">
    <location>
        <begin position="315"/>
        <end position="337"/>
    </location>
</feature>